<dbReference type="OrthoDB" id="9811310at2"/>
<dbReference type="STRING" id="728005.SAMN04488059_11660"/>
<dbReference type="RefSeq" id="WP_046173116.1">
    <property type="nucleotide sequence ID" value="NZ_FOMB01000016.1"/>
</dbReference>
<gene>
    <name evidence="4" type="ORF">SAMN04488059_11660</name>
    <name evidence="3" type="ORF">WH91_21880</name>
</gene>
<dbReference type="GO" id="GO:0006355">
    <property type="term" value="P:regulation of DNA-templated transcription"/>
    <property type="evidence" value="ECO:0007669"/>
    <property type="project" value="InterPro"/>
</dbReference>
<keyword evidence="5" id="KW-1185">Reference proteome</keyword>
<dbReference type="PATRIC" id="fig|728005.3.peg.2848"/>
<evidence type="ECO:0000313" key="6">
    <source>
        <dbReference type="Proteomes" id="UP000182258"/>
    </source>
</evidence>
<reference evidence="4 6" key="2">
    <citation type="submission" date="2016-10" db="EMBL/GenBank/DDBJ databases">
        <authorList>
            <person name="de Groot N.N."/>
        </authorList>
    </citation>
    <scope>NUCLEOTIDE SEQUENCE [LARGE SCALE GENOMIC DNA]</scope>
    <source>
        <strain evidence="4 6">CGMCC 1.10210</strain>
    </source>
</reference>
<dbReference type="SUPFAM" id="SSF47598">
    <property type="entry name" value="Ribbon-helix-helix"/>
    <property type="match status" value="1"/>
</dbReference>
<reference evidence="3 5" key="1">
    <citation type="submission" date="2015-03" db="EMBL/GenBank/DDBJ databases">
        <authorList>
            <person name="Lepp D."/>
            <person name="Hassan Y.I."/>
            <person name="Li X.-Z."/>
            <person name="Zhou T."/>
        </authorList>
    </citation>
    <scope>NUCLEOTIDE SEQUENCE [LARGE SCALE GENOMIC DNA]</scope>
    <source>
        <strain evidence="3 5">Cr7-05</strain>
    </source>
</reference>
<evidence type="ECO:0000313" key="4">
    <source>
        <dbReference type="EMBL" id="SFC97692.1"/>
    </source>
</evidence>
<evidence type="ECO:0000256" key="1">
    <source>
        <dbReference type="ARBA" id="ARBA00008580"/>
    </source>
</evidence>
<keyword evidence="2" id="KW-1277">Toxin-antitoxin system</keyword>
<accession>A0A0F5PT56</accession>
<dbReference type="Pfam" id="PF03693">
    <property type="entry name" value="ParD_antitoxin"/>
    <property type="match status" value="1"/>
</dbReference>
<dbReference type="AlphaFoldDB" id="A0A0F5PT56"/>
<dbReference type="EMBL" id="FOMB01000016">
    <property type="protein sequence ID" value="SFC97692.1"/>
    <property type="molecule type" value="Genomic_DNA"/>
</dbReference>
<proteinExistence type="inferred from homology"/>
<dbReference type="CDD" id="cd22231">
    <property type="entry name" value="RHH_NikR_HicB-like"/>
    <property type="match status" value="1"/>
</dbReference>
<dbReference type="InterPro" id="IPR038296">
    <property type="entry name" value="ParD_sf"/>
</dbReference>
<evidence type="ECO:0000256" key="2">
    <source>
        <dbReference type="ARBA" id="ARBA00022649"/>
    </source>
</evidence>
<dbReference type="Gene3D" id="6.10.10.120">
    <property type="entry name" value="Antitoxin ParD1-like"/>
    <property type="match status" value="1"/>
</dbReference>
<dbReference type="NCBIfam" id="TIGR02606">
    <property type="entry name" value="antidote_CC2985"/>
    <property type="match status" value="1"/>
</dbReference>
<evidence type="ECO:0000313" key="3">
    <source>
        <dbReference type="EMBL" id="KKC30994.1"/>
    </source>
</evidence>
<dbReference type="Proteomes" id="UP000182258">
    <property type="component" value="Unassembled WGS sequence"/>
</dbReference>
<dbReference type="PANTHER" id="PTHR36582:SF2">
    <property type="entry name" value="ANTITOXIN PARD"/>
    <property type="match status" value="1"/>
</dbReference>
<dbReference type="InterPro" id="IPR022789">
    <property type="entry name" value="ParD"/>
</dbReference>
<evidence type="ECO:0000313" key="5">
    <source>
        <dbReference type="Proteomes" id="UP000033519"/>
    </source>
</evidence>
<sequence>MATMNISLPDAMKQWVEDQVQTGRYGNSSDYVRDLVRKDQKRAEAREKLQQMVDEALASGIVEMSRDELLARMRLKAKEAVEQKKRA</sequence>
<name>A0A0F5PT56_9HYPH</name>
<dbReference type="InterPro" id="IPR010985">
    <property type="entry name" value="Ribbon_hlx_hlx"/>
</dbReference>
<dbReference type="EMBL" id="LAPV01000238">
    <property type="protein sequence ID" value="KKC30994.1"/>
    <property type="molecule type" value="Genomic_DNA"/>
</dbReference>
<organism evidence="4 6">
    <name type="scientific">Devosia psychrophila</name>
    <dbReference type="NCBI Taxonomy" id="728005"/>
    <lineage>
        <taxon>Bacteria</taxon>
        <taxon>Pseudomonadati</taxon>
        <taxon>Pseudomonadota</taxon>
        <taxon>Alphaproteobacteria</taxon>
        <taxon>Hyphomicrobiales</taxon>
        <taxon>Devosiaceae</taxon>
        <taxon>Devosia</taxon>
    </lineage>
</organism>
<dbReference type="Proteomes" id="UP000033519">
    <property type="component" value="Unassembled WGS sequence"/>
</dbReference>
<protein>
    <submittedName>
        <fullName evidence="4">Antitoxin ParD1/3/4</fullName>
    </submittedName>
</protein>
<comment type="similarity">
    <text evidence="1">Belongs to the ParD antitoxin family.</text>
</comment>
<dbReference type="PANTHER" id="PTHR36582">
    <property type="entry name" value="ANTITOXIN PARD"/>
    <property type="match status" value="1"/>
</dbReference>